<gene>
    <name evidence="3" type="ORF">SA2016_1015</name>
</gene>
<proteinExistence type="predicted"/>
<evidence type="ECO:0000313" key="3">
    <source>
        <dbReference type="EMBL" id="AMM31700.1"/>
    </source>
</evidence>
<name>A0A126ZWZ7_9MICC</name>
<dbReference type="OrthoDB" id="4853485at2"/>
<organism evidence="3 4">
    <name type="scientific">Sinomonas atrocyanea</name>
    <dbReference type="NCBI Taxonomy" id="37927"/>
    <lineage>
        <taxon>Bacteria</taxon>
        <taxon>Bacillati</taxon>
        <taxon>Actinomycetota</taxon>
        <taxon>Actinomycetes</taxon>
        <taxon>Micrococcales</taxon>
        <taxon>Micrococcaceae</taxon>
        <taxon>Sinomonas</taxon>
    </lineage>
</organism>
<evidence type="ECO:0000313" key="4">
    <source>
        <dbReference type="Proteomes" id="UP000070134"/>
    </source>
</evidence>
<evidence type="ECO:0008006" key="5">
    <source>
        <dbReference type="Google" id="ProtNLM"/>
    </source>
</evidence>
<keyword evidence="2" id="KW-0732">Signal</keyword>
<dbReference type="EMBL" id="CP014518">
    <property type="protein sequence ID" value="AMM31700.1"/>
    <property type="molecule type" value="Genomic_DNA"/>
</dbReference>
<reference evidence="3 4" key="1">
    <citation type="submission" date="2016-02" db="EMBL/GenBank/DDBJ databases">
        <title>Complete genome of Sinomonas atrocyanea KCTC 3377.</title>
        <authorList>
            <person name="Kim K.M."/>
        </authorList>
    </citation>
    <scope>NUCLEOTIDE SEQUENCE [LARGE SCALE GENOMIC DNA]</scope>
    <source>
        <strain evidence="3 4">KCTC 3377</strain>
    </source>
</reference>
<dbReference type="KEGG" id="satk:SA2016_1015"/>
<feature type="compositionally biased region" description="Low complexity" evidence="1">
    <location>
        <begin position="26"/>
        <end position="88"/>
    </location>
</feature>
<accession>A0A126ZWZ7</accession>
<protein>
    <recommendedName>
        <fullName evidence="5">YkuD domain-containing protein</fullName>
    </recommendedName>
</protein>
<sequence length="574" mass="59684" precursor="true">MTIRRHGGWAAALALAALITTAAPSQATTAAPSPTDTASPSPTNTSTADPTATATSTPIVTASDSPTGSPTGTATPSPTSTATPTGAPTSPPSTPPAPSPIQSKYAALGGATGWLGAPVTAEDCTSPPGGGCAETFQHGAIYWIAATGAHTVGGGVGARWASTGGPTGFLGYPTTDEVAIRDGGVYQLYQGGAVYWSPATGAHTSHGGIRSEFAAKGWENGFLGYPTSEEVPIRSGGVYQLYQGGAILWSPTTGAHSSGGAVRAGWAASGYENGPLGYPTTDEVPIRSSGVYQLYQGGAIYWSPASGAHTSRGGIRAAYAGTGYENGSMGYPVTDEQCSGSACIQKFQGGTITWIAGITGIHGYNECESLNNGHSNYPSYGASAVSFAVAEYYGSYNAWFIRCQNTAGVYWPDWYTPATVGRSGFKPPGVASGPTRYEYSPTGDYSVTQAFGLGNPGTALPYQTLNPDSRWGGNPGTPEYNQYFEESAWVGYDENMWYFATRSTHDYREGAVLNYNRPPDSGIVQDAGFAIFLHENTAPTAGCIALPDWNLVDWLQKAHSGDRIIMGVRSDLFH</sequence>
<feature type="chain" id="PRO_5007445413" description="YkuD domain-containing protein" evidence="2">
    <location>
        <begin position="28"/>
        <end position="574"/>
    </location>
</feature>
<dbReference type="InterPro" id="IPR013207">
    <property type="entry name" value="LGFP"/>
</dbReference>
<evidence type="ECO:0000256" key="1">
    <source>
        <dbReference type="SAM" id="MobiDB-lite"/>
    </source>
</evidence>
<dbReference type="Proteomes" id="UP000070134">
    <property type="component" value="Chromosome"/>
</dbReference>
<feature type="region of interest" description="Disordered" evidence="1">
    <location>
        <begin position="26"/>
        <end position="104"/>
    </location>
</feature>
<dbReference type="PANTHER" id="PTHR38589:SF1">
    <property type="entry name" value="BLR0621 PROTEIN"/>
    <property type="match status" value="1"/>
</dbReference>
<dbReference type="PATRIC" id="fig|37927.3.peg.1060"/>
<dbReference type="STRING" id="37927.SA2016_1015"/>
<dbReference type="AlphaFoldDB" id="A0A126ZWZ7"/>
<keyword evidence="4" id="KW-1185">Reference proteome</keyword>
<dbReference type="PANTHER" id="PTHR38589">
    <property type="entry name" value="BLR0621 PROTEIN"/>
    <property type="match status" value="1"/>
</dbReference>
<dbReference type="Pfam" id="PF08310">
    <property type="entry name" value="LGFP"/>
    <property type="match status" value="5"/>
</dbReference>
<dbReference type="RefSeq" id="WP_066496068.1">
    <property type="nucleotide sequence ID" value="NZ_BJMO01000042.1"/>
</dbReference>
<feature type="signal peptide" evidence="2">
    <location>
        <begin position="1"/>
        <end position="27"/>
    </location>
</feature>
<feature type="compositionally biased region" description="Pro residues" evidence="1">
    <location>
        <begin position="89"/>
        <end position="99"/>
    </location>
</feature>
<evidence type="ECO:0000256" key="2">
    <source>
        <dbReference type="SAM" id="SignalP"/>
    </source>
</evidence>